<evidence type="ECO:0000313" key="1">
    <source>
        <dbReference type="EMBL" id="NHN84056.1"/>
    </source>
</evidence>
<dbReference type="EMBL" id="WOTB01000005">
    <property type="protein sequence ID" value="NHN84056.1"/>
    <property type="molecule type" value="Genomic_DNA"/>
</dbReference>
<dbReference type="Pfam" id="PF06258">
    <property type="entry name" value="Mito_fiss_Elm1"/>
    <property type="match status" value="1"/>
</dbReference>
<proteinExistence type="predicted"/>
<name>A0ABX0JL24_9PROT</name>
<accession>A0ABX0JL24</accession>
<dbReference type="InterPro" id="IPR009367">
    <property type="entry name" value="Elm1-like"/>
</dbReference>
<dbReference type="RefSeq" id="WP_173582579.1">
    <property type="nucleotide sequence ID" value="NZ_WOTB01000005.1"/>
</dbReference>
<keyword evidence="2" id="KW-1185">Reference proteome</keyword>
<comment type="caution">
    <text evidence="1">The sequence shown here is derived from an EMBL/GenBank/DDBJ whole genome shotgun (WGS) entry which is preliminary data.</text>
</comment>
<evidence type="ECO:0000313" key="2">
    <source>
        <dbReference type="Proteomes" id="UP000635278"/>
    </source>
</evidence>
<reference evidence="1 2" key="1">
    <citation type="journal article" date="2020" name="Int. J. Syst. Evol. Microbiol.">
        <title>Novel acetic acid bacteria from cider fermentations: Acetobacter conturbans sp. nov. and Acetobacter fallax sp. nov.</title>
        <authorList>
            <person name="Sombolestani A.S."/>
            <person name="Cleenwerck I."/>
            <person name="Cnockaert M."/>
            <person name="Borremans W."/>
            <person name="Wieme A.D."/>
            <person name="De Vuyst L."/>
            <person name="Vandamme P."/>
        </authorList>
    </citation>
    <scope>NUCLEOTIDE SEQUENCE [LARGE SCALE GENOMIC DNA]</scope>
    <source>
        <strain evidence="1 2">LMG 30640</strain>
    </source>
</reference>
<evidence type="ECO:0008006" key="3">
    <source>
        <dbReference type="Google" id="ProtNLM"/>
    </source>
</evidence>
<gene>
    <name evidence="1" type="ORF">GOB93_05290</name>
</gene>
<dbReference type="PANTHER" id="PTHR33986:SF15">
    <property type="entry name" value="MITOCHONDRIAL FISSION PROTEIN ELM1"/>
    <property type="match status" value="1"/>
</dbReference>
<organism evidence="1 2">
    <name type="scientific">Acetobacter musti</name>
    <dbReference type="NCBI Taxonomy" id="864732"/>
    <lineage>
        <taxon>Bacteria</taxon>
        <taxon>Pseudomonadati</taxon>
        <taxon>Pseudomonadota</taxon>
        <taxon>Alphaproteobacteria</taxon>
        <taxon>Acetobacterales</taxon>
        <taxon>Acetobacteraceae</taxon>
        <taxon>Acetobacter</taxon>
    </lineage>
</organism>
<protein>
    <recommendedName>
        <fullName evidence="3">Nucleoside-diphosphate sugar epimerase</fullName>
    </recommendedName>
</protein>
<dbReference type="PANTHER" id="PTHR33986">
    <property type="entry name" value="OS02G0535700 PROTEIN"/>
    <property type="match status" value="1"/>
</dbReference>
<sequence length="304" mass="33408">MRSQAFGLAEHLSLPARFCPVSPAGLLKKIPFRFWPDPLRTVRDVDGTERHDLFLSVAGKGGAAGRILHGQGRTVVQIQNPRVSPSCFNLVIANNHDEIRGPNVLLSRTALHGLTPSRLRVTRETWSERLRVPGRPLMAALVGGANGRFRFGREEATVLARHLIHAARCADAALFVTTSRRTGDEAISVLREAVESVGGRLWSGGKDNPYIGLIACADFLVVTADSVSMVSEAVAGPAPVYVYRLPGKSRRIGLFLKTLEEAGRIRMFEGEPETWPVTPLDDTPLMAREMCRRLGLMAYLRPRD</sequence>
<dbReference type="Proteomes" id="UP000635278">
    <property type="component" value="Unassembled WGS sequence"/>
</dbReference>